<protein>
    <submittedName>
        <fullName evidence="2">HNH endonuclease</fullName>
    </submittedName>
</protein>
<dbReference type="EMBL" id="JX238501">
    <property type="protein sequence ID" value="AGB62756.1"/>
    <property type="molecule type" value="Genomic_DNA"/>
</dbReference>
<dbReference type="SMART" id="SM00507">
    <property type="entry name" value="HNHc"/>
    <property type="match status" value="1"/>
</dbReference>
<accession>L0LCB9</accession>
<dbReference type="Proteomes" id="UP000010364">
    <property type="component" value="Segment"/>
</dbReference>
<keyword evidence="2" id="KW-0378">Hydrolase</keyword>
<dbReference type="GeneID" id="14516101"/>
<name>L0LCB9_9CAUD</name>
<dbReference type="RefSeq" id="YP_007349349.1">
    <property type="nucleotide sequence ID" value="NC_020081.2"/>
</dbReference>
<dbReference type="GO" id="GO:0004519">
    <property type="term" value="F:endonuclease activity"/>
    <property type="evidence" value="ECO:0007669"/>
    <property type="project" value="UniProtKB-KW"/>
</dbReference>
<evidence type="ECO:0000313" key="3">
    <source>
        <dbReference type="Proteomes" id="UP000010364"/>
    </source>
</evidence>
<organism evidence="2 3">
    <name type="scientific">Bacillus phage phiAGATE</name>
    <dbReference type="NCBI Taxonomy" id="1204533"/>
    <lineage>
        <taxon>Viruses</taxon>
        <taxon>Duplodnaviria</taxon>
        <taxon>Heunggongvirae</taxon>
        <taxon>Uroviricota</taxon>
        <taxon>Caudoviricetes</taxon>
        <taxon>Herelleviridae</taxon>
        <taxon>Bastillevirinae</taxon>
        <taxon>Agatevirus</taxon>
        <taxon>Agatevirus agate</taxon>
    </lineage>
</organism>
<dbReference type="Pfam" id="PF13392">
    <property type="entry name" value="HNH_3"/>
    <property type="match status" value="1"/>
</dbReference>
<keyword evidence="2" id="KW-0255">Endonuclease</keyword>
<feature type="domain" description="HNH nuclease" evidence="1">
    <location>
        <begin position="110"/>
        <end position="158"/>
    </location>
</feature>
<dbReference type="KEGG" id="vg:14516101"/>
<dbReference type="InterPro" id="IPR003615">
    <property type="entry name" value="HNH_nuc"/>
</dbReference>
<dbReference type="OrthoDB" id="21336at10239"/>
<proteinExistence type="predicted"/>
<dbReference type="InterPro" id="IPR044925">
    <property type="entry name" value="His-Me_finger_sf"/>
</dbReference>
<evidence type="ECO:0000259" key="1">
    <source>
        <dbReference type="SMART" id="SM00507"/>
    </source>
</evidence>
<dbReference type="Gene3D" id="3.90.75.20">
    <property type="match status" value="1"/>
</dbReference>
<reference evidence="2" key="1">
    <citation type="submission" date="2013-11" db="EMBL/GenBank/DDBJ databases">
        <title>Discovery of phiAGATE novel phage infecting Bacillus pumilus leads to new insights in phylogeny of subfamily Spounavirinae.</title>
        <authorList>
            <person name="Barylski J."/>
            <person name="Nowicki G."/>
            <person name="Gozdzicka-Jozefiak A."/>
        </authorList>
    </citation>
    <scope>NUCLEOTIDE SEQUENCE [LARGE SCALE GENOMIC DNA]</scope>
</reference>
<dbReference type="SUPFAM" id="SSF54060">
    <property type="entry name" value="His-Me finger endonucleases"/>
    <property type="match status" value="1"/>
</dbReference>
<evidence type="ECO:0000313" key="2">
    <source>
        <dbReference type="EMBL" id="AGB62756.1"/>
    </source>
</evidence>
<keyword evidence="2" id="KW-0540">Nuclease</keyword>
<keyword evidence="3" id="KW-1185">Reference proteome</keyword>
<sequence>MSEARQPHNKVDIDENFIIENYSSMTQKEIAEHLGTTREVINHRARRLGLRKTSIPFTLQEEEVLKVIEEFPNYGVTNRSQIVKLSDNTLIKPKTRKGHYPIVTLFKDGIRYEQYVHRLVALYFIPNPEKKPVVNHIDGDKSNFNIDNLEWVTVKENYDHAVETGLIIYKSKKLS</sequence>